<evidence type="ECO:0008006" key="4">
    <source>
        <dbReference type="Google" id="ProtNLM"/>
    </source>
</evidence>
<keyword evidence="1" id="KW-0472">Membrane</keyword>
<feature type="transmembrane region" description="Helical" evidence="1">
    <location>
        <begin position="76"/>
        <end position="96"/>
    </location>
</feature>
<gene>
    <name evidence="2" type="ORF">SD37_08445</name>
</gene>
<keyword evidence="3" id="KW-1185">Reference proteome</keyword>
<keyword evidence="1" id="KW-1133">Transmembrane helix</keyword>
<dbReference type="Proteomes" id="UP000093695">
    <property type="component" value="Chromosome"/>
</dbReference>
<name>A0A193BU30_AMYOR</name>
<organism evidence="2 3">
    <name type="scientific">Amycolatopsis orientalis</name>
    <name type="common">Nocardia orientalis</name>
    <dbReference type="NCBI Taxonomy" id="31958"/>
    <lineage>
        <taxon>Bacteria</taxon>
        <taxon>Bacillati</taxon>
        <taxon>Actinomycetota</taxon>
        <taxon>Actinomycetes</taxon>
        <taxon>Pseudonocardiales</taxon>
        <taxon>Pseudonocardiaceae</taxon>
        <taxon>Amycolatopsis</taxon>
    </lineage>
</organism>
<protein>
    <recommendedName>
        <fullName evidence="4">Transmembrane protein</fullName>
    </recommendedName>
</protein>
<dbReference type="EMBL" id="CP016174">
    <property type="protein sequence ID" value="ANN15683.1"/>
    <property type="molecule type" value="Genomic_DNA"/>
</dbReference>
<proteinExistence type="predicted"/>
<accession>A0A193BU30</accession>
<dbReference type="STRING" id="31958.SD37_08445"/>
<feature type="transmembrane region" description="Helical" evidence="1">
    <location>
        <begin position="44"/>
        <end position="64"/>
    </location>
</feature>
<evidence type="ECO:0000256" key="1">
    <source>
        <dbReference type="SAM" id="Phobius"/>
    </source>
</evidence>
<sequence length="98" mass="10299">MVCVVLVLVSGLVAFTLGVGGAMSSDSCRPGDKSFLCTSTGQNVAFWLPLAGWIASIVLAGLCVTRFDRRRRSPWLGIAVGAAVFSVIVVIDWLLISG</sequence>
<keyword evidence="1" id="KW-0812">Transmembrane</keyword>
<dbReference type="AlphaFoldDB" id="A0A193BU30"/>
<reference evidence="2 3" key="1">
    <citation type="journal article" date="2015" name="Genome Announc.">
        <title>Draft Genome Sequence of Norvancomycin-Producing Strain Amycolatopsis orientalis CPCC200066.</title>
        <authorList>
            <person name="Lei X."/>
            <person name="Yuan F."/>
            <person name="Shi Y."/>
            <person name="Li X."/>
            <person name="Wang L."/>
            <person name="Hong B."/>
        </authorList>
    </citation>
    <scope>NUCLEOTIDE SEQUENCE [LARGE SCALE GENOMIC DNA]</scope>
    <source>
        <strain evidence="2 3">B-37</strain>
    </source>
</reference>
<dbReference type="KEGG" id="aori:SD37_08445"/>
<evidence type="ECO:0000313" key="2">
    <source>
        <dbReference type="EMBL" id="ANN15683.1"/>
    </source>
</evidence>
<evidence type="ECO:0000313" key="3">
    <source>
        <dbReference type="Proteomes" id="UP000093695"/>
    </source>
</evidence>